<dbReference type="EMBL" id="AJ844867">
    <property type="protein sequence ID" value="CAH60987.1"/>
    <property type="molecule type" value="Genomic_DNA"/>
</dbReference>
<evidence type="ECO:0000313" key="3">
    <source>
        <dbReference type="EMBL" id="CAH60987.1"/>
    </source>
</evidence>
<protein>
    <submittedName>
        <fullName evidence="3">Superoxide dismutase</fullName>
    </submittedName>
</protein>
<feature type="chain" id="PRO_5004257599" evidence="2">
    <location>
        <begin position="19"/>
        <end position="44"/>
    </location>
</feature>
<keyword evidence="2" id="KW-0732">Signal</keyword>
<evidence type="ECO:0000256" key="1">
    <source>
        <dbReference type="SAM" id="MobiDB-lite"/>
    </source>
</evidence>
<evidence type="ECO:0000256" key="2">
    <source>
        <dbReference type="SAM" id="SignalP"/>
    </source>
</evidence>
<sequence length="44" mass="5255">KWWLKLFALLMAMPRAQFSSSRREQRRSREGHRRGVRLGQGSAR</sequence>
<gene>
    <name evidence="3" type="primary">Sod</name>
</gene>
<feature type="non-terminal residue" evidence="3">
    <location>
        <position position="1"/>
    </location>
</feature>
<proteinExistence type="predicted"/>
<feature type="signal peptide" evidence="2">
    <location>
        <begin position="1"/>
        <end position="18"/>
    </location>
</feature>
<reference evidence="3" key="1">
    <citation type="submission" date="2004-10" db="EMBL/GenBank/DDBJ databases">
        <title>Evolutionary history of the Drosophila bipectinata species complex.</title>
        <authorList>
            <person name="Kopp A."/>
            <person name="Barmina O."/>
        </authorList>
    </citation>
    <scope>NUCLEOTIDE SEQUENCE</scope>
    <source>
        <strain evidence="3">Bsb1</strain>
    </source>
</reference>
<accession>Q5K147</accession>
<feature type="compositionally biased region" description="Basic residues" evidence="1">
    <location>
        <begin position="24"/>
        <end position="36"/>
    </location>
</feature>
<feature type="region of interest" description="Disordered" evidence="1">
    <location>
        <begin position="18"/>
        <end position="44"/>
    </location>
</feature>
<dbReference type="AlphaFoldDB" id="Q5K147"/>
<feature type="non-terminal residue" evidence="3">
    <location>
        <position position="44"/>
    </location>
</feature>
<organism evidence="3">
    <name type="scientific">Drosophila parabipectinata</name>
    <dbReference type="NCBI Taxonomy" id="186283"/>
    <lineage>
        <taxon>Eukaryota</taxon>
        <taxon>Metazoa</taxon>
        <taxon>Ecdysozoa</taxon>
        <taxon>Arthropoda</taxon>
        <taxon>Hexapoda</taxon>
        <taxon>Insecta</taxon>
        <taxon>Pterygota</taxon>
        <taxon>Neoptera</taxon>
        <taxon>Endopterygota</taxon>
        <taxon>Diptera</taxon>
        <taxon>Brachycera</taxon>
        <taxon>Muscomorpha</taxon>
        <taxon>Ephydroidea</taxon>
        <taxon>Drosophilidae</taxon>
        <taxon>Drosophila</taxon>
        <taxon>Sophophora</taxon>
    </lineage>
</organism>
<name>Q5K147_9MUSC</name>